<dbReference type="InterPro" id="IPR008271">
    <property type="entry name" value="Ser/Thr_kinase_AS"/>
</dbReference>
<organism evidence="9 10">
    <name type="scientific">Auxenochlorella protothecoides</name>
    <name type="common">Green microalga</name>
    <name type="synonym">Chlorella protothecoides</name>
    <dbReference type="NCBI Taxonomy" id="3075"/>
    <lineage>
        <taxon>Eukaryota</taxon>
        <taxon>Viridiplantae</taxon>
        <taxon>Chlorophyta</taxon>
        <taxon>core chlorophytes</taxon>
        <taxon>Trebouxiophyceae</taxon>
        <taxon>Chlorellales</taxon>
        <taxon>Chlorellaceae</taxon>
        <taxon>Auxenochlorella</taxon>
    </lineage>
</organism>
<dbReference type="Gene3D" id="1.10.510.10">
    <property type="entry name" value="Transferase(Phosphotransferase) domain 1"/>
    <property type="match status" value="1"/>
</dbReference>
<dbReference type="InterPro" id="IPR051681">
    <property type="entry name" value="Ser/Thr_Kinases-Pseudokinases"/>
</dbReference>
<evidence type="ECO:0000256" key="3">
    <source>
        <dbReference type="ARBA" id="ARBA00022777"/>
    </source>
</evidence>
<accession>A0A3M7KTF4</accession>
<feature type="compositionally biased region" description="Acidic residues" evidence="7">
    <location>
        <begin position="621"/>
        <end position="631"/>
    </location>
</feature>
<keyword evidence="4 5" id="KW-0067">ATP-binding</keyword>
<evidence type="ECO:0000256" key="4">
    <source>
        <dbReference type="ARBA" id="ARBA00022840"/>
    </source>
</evidence>
<feature type="region of interest" description="Disordered" evidence="7">
    <location>
        <begin position="725"/>
        <end position="812"/>
    </location>
</feature>
<evidence type="ECO:0000256" key="2">
    <source>
        <dbReference type="ARBA" id="ARBA00022741"/>
    </source>
</evidence>
<evidence type="ECO:0000256" key="6">
    <source>
        <dbReference type="SAM" id="Coils"/>
    </source>
</evidence>
<keyword evidence="6" id="KW-0175">Coiled coil</keyword>
<feature type="region of interest" description="Disordered" evidence="7">
    <location>
        <begin position="612"/>
        <end position="661"/>
    </location>
</feature>
<feature type="compositionally biased region" description="Basic and acidic residues" evidence="7">
    <location>
        <begin position="801"/>
        <end position="812"/>
    </location>
</feature>
<feature type="non-terminal residue" evidence="9">
    <location>
        <position position="1"/>
    </location>
</feature>
<keyword evidence="1" id="KW-0808">Transferase</keyword>
<dbReference type="PROSITE" id="PS00108">
    <property type="entry name" value="PROTEIN_KINASE_ST"/>
    <property type="match status" value="1"/>
</dbReference>
<feature type="compositionally biased region" description="Low complexity" evidence="7">
    <location>
        <begin position="632"/>
        <end position="661"/>
    </location>
</feature>
<feature type="region of interest" description="Disordered" evidence="7">
    <location>
        <begin position="1"/>
        <end position="29"/>
    </location>
</feature>
<evidence type="ECO:0000313" key="10">
    <source>
        <dbReference type="Proteomes" id="UP000279271"/>
    </source>
</evidence>
<feature type="domain" description="Protein kinase" evidence="8">
    <location>
        <begin position="267"/>
        <end position="525"/>
    </location>
</feature>
<dbReference type="PROSITE" id="PS50011">
    <property type="entry name" value="PROTEIN_KINASE_DOM"/>
    <property type="match status" value="1"/>
</dbReference>
<comment type="caution">
    <text evidence="9">The sequence shown here is derived from an EMBL/GenBank/DDBJ whole genome shotgun (WGS) entry which is preliminary data.</text>
</comment>
<dbReference type="AlphaFoldDB" id="A0A3M7KTF4"/>
<dbReference type="PANTHER" id="PTHR44329">
    <property type="entry name" value="SERINE/THREONINE-PROTEIN KINASE TNNI3K-RELATED"/>
    <property type="match status" value="1"/>
</dbReference>
<dbReference type="GO" id="GO:0004674">
    <property type="term" value="F:protein serine/threonine kinase activity"/>
    <property type="evidence" value="ECO:0007669"/>
    <property type="project" value="TreeGrafter"/>
</dbReference>
<dbReference type="EMBL" id="QOKY01000206">
    <property type="protein sequence ID" value="RMZ52376.1"/>
    <property type="molecule type" value="Genomic_DNA"/>
</dbReference>
<dbReference type="SUPFAM" id="SSF56112">
    <property type="entry name" value="Protein kinase-like (PK-like)"/>
    <property type="match status" value="1"/>
</dbReference>
<dbReference type="InterPro" id="IPR011009">
    <property type="entry name" value="Kinase-like_dom_sf"/>
</dbReference>
<protein>
    <recommendedName>
        <fullName evidence="8">Protein kinase domain-containing protein</fullName>
    </recommendedName>
</protein>
<reference evidence="10" key="1">
    <citation type="journal article" date="2018" name="Algal Res.">
        <title>Characterization of plant carbon substrate utilization by Auxenochlorella protothecoides.</title>
        <authorList>
            <person name="Vogler B.W."/>
            <person name="Starkenburg S.R."/>
            <person name="Sudasinghe N."/>
            <person name="Schambach J.Y."/>
            <person name="Rollin J.A."/>
            <person name="Pattathil S."/>
            <person name="Barry A.N."/>
        </authorList>
    </citation>
    <scope>NUCLEOTIDE SEQUENCE [LARGE SCALE GENOMIC DNA]</scope>
    <source>
        <strain evidence="10">UTEX 25</strain>
    </source>
</reference>
<evidence type="ECO:0000256" key="7">
    <source>
        <dbReference type="SAM" id="MobiDB-lite"/>
    </source>
</evidence>
<feature type="binding site" evidence="5">
    <location>
        <position position="302"/>
    </location>
    <ligand>
        <name>ATP</name>
        <dbReference type="ChEBI" id="CHEBI:30616"/>
    </ligand>
</feature>
<feature type="region of interest" description="Disordered" evidence="7">
    <location>
        <begin position="193"/>
        <end position="231"/>
    </location>
</feature>
<proteinExistence type="predicted"/>
<dbReference type="PROSITE" id="PS00107">
    <property type="entry name" value="PROTEIN_KINASE_ATP"/>
    <property type="match status" value="1"/>
</dbReference>
<dbReference type="InterPro" id="IPR017441">
    <property type="entry name" value="Protein_kinase_ATP_BS"/>
</dbReference>
<feature type="coiled-coil region" evidence="6">
    <location>
        <begin position="667"/>
        <end position="707"/>
    </location>
</feature>
<dbReference type="SMART" id="SM00220">
    <property type="entry name" value="S_TKc"/>
    <property type="match status" value="1"/>
</dbReference>
<evidence type="ECO:0000256" key="1">
    <source>
        <dbReference type="ARBA" id="ARBA00022679"/>
    </source>
</evidence>
<dbReference type="GO" id="GO:0005524">
    <property type="term" value="F:ATP binding"/>
    <property type="evidence" value="ECO:0007669"/>
    <property type="project" value="UniProtKB-UniRule"/>
</dbReference>
<evidence type="ECO:0000259" key="8">
    <source>
        <dbReference type="PROSITE" id="PS50011"/>
    </source>
</evidence>
<keyword evidence="3" id="KW-0418">Kinase</keyword>
<feature type="compositionally biased region" description="Pro residues" evidence="7">
    <location>
        <begin position="208"/>
        <end position="229"/>
    </location>
</feature>
<evidence type="ECO:0000256" key="5">
    <source>
        <dbReference type="PROSITE-ProRule" id="PRU10141"/>
    </source>
</evidence>
<gene>
    <name evidence="9" type="ORF">APUTEX25_000651</name>
</gene>
<evidence type="ECO:0000313" key="9">
    <source>
        <dbReference type="EMBL" id="RMZ52376.1"/>
    </source>
</evidence>
<name>A0A3M7KTF4_AUXPR</name>
<sequence length="812" mass="83648">VVKARMKLSKEPRMPKMGSKSTPVAEMPVSEAGDVASTVVASDKLVPTTPDASTQEAGLASKAPDAILRKMKAISQMPTSETAGLAVVAGDSSSQELIPAVITEAVINAVNNIPPQGPIAKVVAKAITAASNPATSKELIPAAAVEAVDAAGDPAASEELILAATNEAIQAICQGATPPASNGSLANVTLPLHEEEEEDTTPEKKVVAPPPGFGGPVPAPEPPAAPEPAVPANEASLTDAEEMAITSTGKYWACIKTKVPLIHRSHVVETGFLGAGTYGRVSRVCLAGAPWEAGLPAEAALKLFDHRLTPGQRMKAVLQEVRSLRMVRGPTNVALMGIVTDDVGCPEGVLMEHCNGGHLYEYMRQNPGMDEVSQVKLLCSMALALANLHELGIVHCDIKPCNILVCVDANGEPTAKLVDFSGGEVTYAFCPNEGFKRPQMSGDVWAMACSMLELLQPGALGNGWEGKEYQRARGHKEHPARPLLHLIDGLPAGVLLRVIRALAFAPEQRCTAAELAEALEVHLQLPALLDPAQVDAGAGRCPHAALCRTVLDAARARLQACEGYAEAGAVGAAQAALEAALRESRRADHQAALAAAVAGVVAHMAAHPARGAARAIGTSSDESEGSEDSTDSEATSSSDELKSYASSSESEAESSALEDAAAKSSALEDAAAEMSALEDAVVNLSALEDAAAEMSALEDAVVNLSALEDAVVNLSALEDAAASLGTRGGAPPQDVPCQHDHGTITHPAPSVRGLSAPLPQAAELNKKGAGETASDRLGSAPAGKVRMGHGGQAPLANGSVDHGRREERPTEL</sequence>
<dbReference type="Pfam" id="PF00069">
    <property type="entry name" value="Pkinase"/>
    <property type="match status" value="1"/>
</dbReference>
<dbReference type="Proteomes" id="UP000279271">
    <property type="component" value="Unassembled WGS sequence"/>
</dbReference>
<keyword evidence="2 5" id="KW-0547">Nucleotide-binding</keyword>
<dbReference type="InterPro" id="IPR000719">
    <property type="entry name" value="Prot_kinase_dom"/>
</dbReference>